<dbReference type="InterPro" id="IPR005123">
    <property type="entry name" value="Oxoglu/Fe-dep_dioxygenase_dom"/>
</dbReference>
<dbReference type="Pfam" id="PF13640">
    <property type="entry name" value="2OG-FeII_Oxy_3"/>
    <property type="match status" value="1"/>
</dbReference>
<comment type="caution">
    <text evidence="8">The sequence shown here is derived from an EMBL/GenBank/DDBJ whole genome shotgun (WGS) entry which is preliminary data.</text>
</comment>
<evidence type="ECO:0000256" key="5">
    <source>
        <dbReference type="ARBA" id="ARBA00023002"/>
    </source>
</evidence>
<dbReference type="SMART" id="SM00702">
    <property type="entry name" value="P4Hc"/>
    <property type="match status" value="1"/>
</dbReference>
<comment type="cofactor">
    <cofactor evidence="1">
        <name>L-ascorbate</name>
        <dbReference type="ChEBI" id="CHEBI:38290"/>
    </cofactor>
</comment>
<keyword evidence="2" id="KW-0479">Metal-binding</keyword>
<keyword evidence="4" id="KW-0223">Dioxygenase</keyword>
<dbReference type="OrthoDB" id="9783171at2"/>
<protein>
    <submittedName>
        <fullName evidence="8">2OG-Fe(II) oxygenase</fullName>
    </submittedName>
</protein>
<evidence type="ECO:0000313" key="8">
    <source>
        <dbReference type="EMBL" id="TKR32766.1"/>
    </source>
</evidence>
<dbReference type="PROSITE" id="PS51471">
    <property type="entry name" value="FE2OG_OXY"/>
    <property type="match status" value="1"/>
</dbReference>
<organism evidence="8 9">
    <name type="scientific">Luteimonas gilva</name>
    <dbReference type="NCBI Taxonomy" id="2572684"/>
    <lineage>
        <taxon>Bacteria</taxon>
        <taxon>Pseudomonadati</taxon>
        <taxon>Pseudomonadota</taxon>
        <taxon>Gammaproteobacteria</taxon>
        <taxon>Lysobacterales</taxon>
        <taxon>Lysobacteraceae</taxon>
        <taxon>Luteimonas</taxon>
    </lineage>
</organism>
<dbReference type="PANTHER" id="PTHR12907">
    <property type="entry name" value="EGL NINE HOMOLOG-RELATED"/>
    <property type="match status" value="1"/>
</dbReference>
<dbReference type="Gene3D" id="2.60.120.620">
    <property type="entry name" value="q2cbj1_9rhob like domain"/>
    <property type="match status" value="1"/>
</dbReference>
<dbReference type="InterPro" id="IPR051559">
    <property type="entry name" value="HIF_prolyl_hydroxylases"/>
</dbReference>
<keyword evidence="6" id="KW-0408">Iron</keyword>
<dbReference type="GO" id="GO:0071456">
    <property type="term" value="P:cellular response to hypoxia"/>
    <property type="evidence" value="ECO:0007669"/>
    <property type="project" value="TreeGrafter"/>
</dbReference>
<evidence type="ECO:0000256" key="1">
    <source>
        <dbReference type="ARBA" id="ARBA00001961"/>
    </source>
</evidence>
<dbReference type="AlphaFoldDB" id="A0A4U5JUQ5"/>
<dbReference type="GO" id="GO:0031543">
    <property type="term" value="F:peptidyl-proline dioxygenase activity"/>
    <property type="evidence" value="ECO:0007669"/>
    <property type="project" value="TreeGrafter"/>
</dbReference>
<name>A0A4U5JUQ5_9GAMM</name>
<gene>
    <name evidence="8" type="ORF">FCE95_00065</name>
</gene>
<evidence type="ECO:0000256" key="4">
    <source>
        <dbReference type="ARBA" id="ARBA00022964"/>
    </source>
</evidence>
<evidence type="ECO:0000256" key="2">
    <source>
        <dbReference type="ARBA" id="ARBA00022723"/>
    </source>
</evidence>
<evidence type="ECO:0000313" key="9">
    <source>
        <dbReference type="Proteomes" id="UP000308707"/>
    </source>
</evidence>
<keyword evidence="5" id="KW-0560">Oxidoreductase</keyword>
<feature type="domain" description="Fe2OG dioxygenase" evidence="7">
    <location>
        <begin position="104"/>
        <end position="202"/>
    </location>
</feature>
<dbReference type="EMBL" id="SZUA01000001">
    <property type="protein sequence ID" value="TKR32766.1"/>
    <property type="molecule type" value="Genomic_DNA"/>
</dbReference>
<keyword evidence="9" id="KW-1185">Reference proteome</keyword>
<evidence type="ECO:0000256" key="6">
    <source>
        <dbReference type="ARBA" id="ARBA00023004"/>
    </source>
</evidence>
<dbReference type="RefSeq" id="WP_137264975.1">
    <property type="nucleotide sequence ID" value="NZ_SZUA01000001.1"/>
</dbReference>
<sequence>MSALPEIDAADGTAIAEALAGYGVCRIAGPFAPERLRALRADLLRLRDAGALQAAAVGRDRTRDLRPDIRGDATLWLNDPRCGDAAREFLAALDALRGEFNRNLFAGLREVEAHYAAYPPGSGYARHRDRFRDDDARVLSWVTYLNEDWRAEDGGALRLHADDGAIDIAPRIGTSVCFRSELEHEVLPAVRERFSIAAWFRR</sequence>
<dbReference type="Proteomes" id="UP000308707">
    <property type="component" value="Unassembled WGS sequence"/>
</dbReference>
<keyword evidence="3" id="KW-0847">Vitamin C</keyword>
<dbReference type="InterPro" id="IPR006620">
    <property type="entry name" value="Pro_4_hyd_alph"/>
</dbReference>
<reference evidence="8 9" key="1">
    <citation type="submission" date="2019-04" db="EMBL/GenBank/DDBJ databases">
        <title>Reference strain of H23.</title>
        <authorList>
            <person name="Luo X."/>
        </authorList>
    </citation>
    <scope>NUCLEOTIDE SEQUENCE [LARGE SCALE GENOMIC DNA]</scope>
    <source>
        <strain evidence="8 9">H23</strain>
    </source>
</reference>
<evidence type="ECO:0000256" key="3">
    <source>
        <dbReference type="ARBA" id="ARBA00022896"/>
    </source>
</evidence>
<proteinExistence type="predicted"/>
<dbReference type="PANTHER" id="PTHR12907:SF26">
    <property type="entry name" value="HIF PROLYL HYDROXYLASE, ISOFORM C"/>
    <property type="match status" value="1"/>
</dbReference>
<dbReference type="GO" id="GO:0031418">
    <property type="term" value="F:L-ascorbic acid binding"/>
    <property type="evidence" value="ECO:0007669"/>
    <property type="project" value="UniProtKB-KW"/>
</dbReference>
<dbReference type="InterPro" id="IPR044862">
    <property type="entry name" value="Pro_4_hyd_alph_FE2OG_OXY"/>
</dbReference>
<evidence type="ECO:0000259" key="7">
    <source>
        <dbReference type="PROSITE" id="PS51471"/>
    </source>
</evidence>
<dbReference type="GO" id="GO:0008198">
    <property type="term" value="F:ferrous iron binding"/>
    <property type="evidence" value="ECO:0007669"/>
    <property type="project" value="TreeGrafter"/>
</dbReference>
<accession>A0A4U5JUQ5</accession>